<evidence type="ECO:0000259" key="4">
    <source>
        <dbReference type="PROSITE" id="PS50290"/>
    </source>
</evidence>
<protein>
    <recommendedName>
        <fullName evidence="4">PI3K/PI4K catalytic domain-containing protein</fullName>
    </recommendedName>
</protein>
<organism evidence="5">
    <name type="scientific">Noctiluca scintillans</name>
    <name type="common">Sea sparkle</name>
    <name type="synonym">Red tide dinoflagellate</name>
    <dbReference type="NCBI Taxonomy" id="2966"/>
    <lineage>
        <taxon>Eukaryota</taxon>
        <taxon>Sar</taxon>
        <taxon>Alveolata</taxon>
        <taxon>Dinophyceae</taxon>
        <taxon>Noctilucales</taxon>
        <taxon>Noctilucaceae</taxon>
        <taxon>Noctiluca</taxon>
    </lineage>
</organism>
<evidence type="ECO:0000256" key="2">
    <source>
        <dbReference type="ARBA" id="ARBA00022777"/>
    </source>
</evidence>
<evidence type="ECO:0000313" key="5">
    <source>
        <dbReference type="EMBL" id="CAD8852375.1"/>
    </source>
</evidence>
<evidence type="ECO:0000256" key="1">
    <source>
        <dbReference type="ARBA" id="ARBA00022679"/>
    </source>
</evidence>
<dbReference type="GO" id="GO:0005737">
    <property type="term" value="C:cytoplasm"/>
    <property type="evidence" value="ECO:0007669"/>
    <property type="project" value="TreeGrafter"/>
</dbReference>
<dbReference type="GO" id="GO:0048015">
    <property type="term" value="P:phosphatidylinositol-mediated signaling"/>
    <property type="evidence" value="ECO:0007669"/>
    <property type="project" value="TreeGrafter"/>
</dbReference>
<keyword evidence="1" id="KW-0808">Transferase</keyword>
<accession>A0A7S1FA59</accession>
<proteinExistence type="predicted"/>
<dbReference type="PROSITE" id="PS50290">
    <property type="entry name" value="PI3_4_KINASE_3"/>
    <property type="match status" value="1"/>
</dbReference>
<dbReference type="EMBL" id="HBFQ01037808">
    <property type="protein sequence ID" value="CAD8852375.1"/>
    <property type="molecule type" value="Transcribed_RNA"/>
</dbReference>
<dbReference type="GO" id="GO:0052742">
    <property type="term" value="F:phosphatidylinositol kinase activity"/>
    <property type="evidence" value="ECO:0007669"/>
    <property type="project" value="TreeGrafter"/>
</dbReference>
<dbReference type="InterPro" id="IPR000403">
    <property type="entry name" value="PI3/4_kinase_cat_dom"/>
</dbReference>
<feature type="region of interest" description="Disordered" evidence="3">
    <location>
        <begin position="360"/>
        <end position="384"/>
    </location>
</feature>
<gene>
    <name evidence="5" type="ORF">NSCI0253_LOCUS26725</name>
</gene>
<name>A0A7S1FA59_NOCSC</name>
<dbReference type="InterPro" id="IPR015433">
    <property type="entry name" value="PI3/4_kinase"/>
</dbReference>
<reference evidence="5" key="1">
    <citation type="submission" date="2021-01" db="EMBL/GenBank/DDBJ databases">
        <authorList>
            <person name="Corre E."/>
            <person name="Pelletier E."/>
            <person name="Niang G."/>
            <person name="Scheremetjew M."/>
            <person name="Finn R."/>
            <person name="Kale V."/>
            <person name="Holt S."/>
            <person name="Cochrane G."/>
            <person name="Meng A."/>
            <person name="Brown T."/>
            <person name="Cohen L."/>
        </authorList>
    </citation>
    <scope>NUCLEOTIDE SEQUENCE</scope>
</reference>
<dbReference type="GO" id="GO:0016020">
    <property type="term" value="C:membrane"/>
    <property type="evidence" value="ECO:0007669"/>
    <property type="project" value="TreeGrafter"/>
</dbReference>
<dbReference type="InterPro" id="IPR036940">
    <property type="entry name" value="PI3/4_kinase_cat_sf"/>
</dbReference>
<dbReference type="GO" id="GO:0046854">
    <property type="term" value="P:phosphatidylinositol phosphate biosynthetic process"/>
    <property type="evidence" value="ECO:0007669"/>
    <property type="project" value="InterPro"/>
</dbReference>
<dbReference type="SMART" id="SM00146">
    <property type="entry name" value="PI3Kc"/>
    <property type="match status" value="1"/>
</dbReference>
<sequence length="472" mass="51988">MAHVSQPLPSDYTCYYSASAALQRRVPFPADPHVPRSTSLFDGEHVARLLKGNRVGDTVPFHPPLNLCGQFFQRASVERDFGTASKAQLMRFEPGGKLFICKFDNILQEYAVMCALEEMNRRWRQRKVEVCGQRCEVVTFMIFPLGTLAGLVEVVPGSRTMRELAEGFKFEDRRFRVLWALRDSAVCLDRLAATTAAFLTANYALGLRDGHDDNVMLRLDGSLFRVDFGFVFGASPELDTPLTFVPNAVAFALGEDRWHSVVAACGPALAALSGSNPSLPAWDCLDSVPSLRILRREARDHVETLSFTHFCQDVQCAHQWSLTRAVKNTFREALRYLSSDEPPQPGYPSLPAVPAPQETRTAFPLAPGDPFAATPPGSPRHSEQNYARYGDVASANMHNVVQLAPDDPFVVAHLSADHTADKDLWGRASPGRFTAGQEETSRLGEPVVPAGARSAPVSPADHIFSFFSVWGP</sequence>
<dbReference type="SUPFAM" id="SSF56112">
    <property type="entry name" value="Protein kinase-like (PK-like)"/>
    <property type="match status" value="1"/>
</dbReference>
<dbReference type="Gene3D" id="1.10.1070.11">
    <property type="entry name" value="Phosphatidylinositol 3-/4-kinase, catalytic domain"/>
    <property type="match status" value="1"/>
</dbReference>
<keyword evidence="2" id="KW-0418">Kinase</keyword>
<feature type="domain" description="PI3K/PI4K catalytic" evidence="4">
    <location>
        <begin position="74"/>
        <end position="345"/>
    </location>
</feature>
<dbReference type="PANTHER" id="PTHR10048">
    <property type="entry name" value="PHOSPHATIDYLINOSITOL KINASE"/>
    <property type="match status" value="1"/>
</dbReference>
<dbReference type="AlphaFoldDB" id="A0A7S1FA59"/>
<dbReference type="InterPro" id="IPR011009">
    <property type="entry name" value="Kinase-like_dom_sf"/>
</dbReference>
<evidence type="ECO:0000256" key="3">
    <source>
        <dbReference type="SAM" id="MobiDB-lite"/>
    </source>
</evidence>